<comment type="caution">
    <text evidence="1">The sequence shown here is derived from an EMBL/GenBank/DDBJ whole genome shotgun (WGS) entry which is preliminary data.</text>
</comment>
<gene>
    <name evidence="1" type="ORF">GCM10009801_78540</name>
</gene>
<proteinExistence type="predicted"/>
<reference evidence="1 2" key="1">
    <citation type="journal article" date="2019" name="Int. J. Syst. Evol. Microbiol.">
        <title>The Global Catalogue of Microorganisms (GCM) 10K type strain sequencing project: providing services to taxonomists for standard genome sequencing and annotation.</title>
        <authorList>
            <consortium name="The Broad Institute Genomics Platform"/>
            <consortium name="The Broad Institute Genome Sequencing Center for Infectious Disease"/>
            <person name="Wu L."/>
            <person name="Ma J."/>
        </authorList>
    </citation>
    <scope>NUCLEOTIDE SEQUENCE [LARGE SCALE GENOMIC DNA]</scope>
    <source>
        <strain evidence="1 2">JCM 15478</strain>
    </source>
</reference>
<dbReference type="InterPro" id="IPR046030">
    <property type="entry name" value="DUF5988"/>
</dbReference>
<name>A0ABN2X549_9ACTN</name>
<keyword evidence="2" id="KW-1185">Reference proteome</keyword>
<evidence type="ECO:0000313" key="1">
    <source>
        <dbReference type="EMBL" id="GAA2103517.1"/>
    </source>
</evidence>
<organism evidence="1 2">
    <name type="scientific">Streptomyces albiaxialis</name>
    <dbReference type="NCBI Taxonomy" id="329523"/>
    <lineage>
        <taxon>Bacteria</taxon>
        <taxon>Bacillati</taxon>
        <taxon>Actinomycetota</taxon>
        <taxon>Actinomycetes</taxon>
        <taxon>Kitasatosporales</taxon>
        <taxon>Streptomycetaceae</taxon>
        <taxon>Streptomyces</taxon>
    </lineage>
</organism>
<dbReference type="EMBL" id="BAAAPE010000028">
    <property type="protein sequence ID" value="GAA2103517.1"/>
    <property type="molecule type" value="Genomic_DNA"/>
</dbReference>
<dbReference type="Proteomes" id="UP001500016">
    <property type="component" value="Unassembled WGS sequence"/>
</dbReference>
<sequence length="110" mass="12329">MVVVEYGRNGHGHHLSACPGMRRSIANSFLGRHEMQENSRPSHDGGKIDVVLEGGPTGIPSAVRTERSTMTDRKLKIPFRGGYEHFELVGEPGDLSRVIFRWTMRTRIAE</sequence>
<protein>
    <submittedName>
        <fullName evidence="1">Uncharacterized protein</fullName>
    </submittedName>
</protein>
<dbReference type="Pfam" id="PF19450">
    <property type="entry name" value="DUF5988"/>
    <property type="match status" value="1"/>
</dbReference>
<accession>A0ABN2X549</accession>
<evidence type="ECO:0000313" key="2">
    <source>
        <dbReference type="Proteomes" id="UP001500016"/>
    </source>
</evidence>